<feature type="binding site" evidence="4">
    <location>
        <position position="209"/>
    </location>
    <ligand>
        <name>FAD</name>
        <dbReference type="ChEBI" id="CHEBI:57692"/>
    </ligand>
</feature>
<dbReference type="AlphaFoldDB" id="A0A2M7G304"/>
<comment type="caution">
    <text evidence="6">The sequence shown here is derived from an EMBL/GenBank/DDBJ whole genome shotgun (WGS) entry which is preliminary data.</text>
</comment>
<feature type="binding site" evidence="4">
    <location>
        <position position="286"/>
    </location>
    <ligand>
        <name>FAD</name>
        <dbReference type="ChEBI" id="CHEBI:57692"/>
    </ligand>
</feature>
<dbReference type="SUPFAM" id="SSF52402">
    <property type="entry name" value="Adenine nucleotide alpha hydrolases-like"/>
    <property type="match status" value="1"/>
</dbReference>
<dbReference type="GO" id="GO:0050660">
    <property type="term" value="F:flavin adenine dinucleotide binding"/>
    <property type="evidence" value="ECO:0007669"/>
    <property type="project" value="InterPro"/>
</dbReference>
<dbReference type="Gene3D" id="3.40.50.620">
    <property type="entry name" value="HUPs"/>
    <property type="match status" value="1"/>
</dbReference>
<dbReference type="InterPro" id="IPR014731">
    <property type="entry name" value="ETF_asu_C"/>
</dbReference>
<evidence type="ECO:0000259" key="5">
    <source>
        <dbReference type="SMART" id="SM00893"/>
    </source>
</evidence>
<dbReference type="GO" id="GO:0033539">
    <property type="term" value="P:fatty acid beta-oxidation using acyl-CoA dehydrogenase"/>
    <property type="evidence" value="ECO:0007669"/>
    <property type="project" value="TreeGrafter"/>
</dbReference>
<evidence type="ECO:0000256" key="2">
    <source>
        <dbReference type="ARBA" id="ARBA00022630"/>
    </source>
</evidence>
<dbReference type="InterPro" id="IPR033947">
    <property type="entry name" value="ETF_alpha_N"/>
</dbReference>
<dbReference type="Pfam" id="PF01012">
    <property type="entry name" value="ETF"/>
    <property type="match status" value="1"/>
</dbReference>
<accession>A0A2M7G304</accession>
<dbReference type="InterPro" id="IPR014729">
    <property type="entry name" value="Rossmann-like_a/b/a_fold"/>
</dbReference>
<dbReference type="EMBL" id="PFFQ01000039">
    <property type="protein sequence ID" value="PIW16204.1"/>
    <property type="molecule type" value="Genomic_DNA"/>
</dbReference>
<dbReference type="GO" id="GO:0009055">
    <property type="term" value="F:electron transfer activity"/>
    <property type="evidence" value="ECO:0007669"/>
    <property type="project" value="InterPro"/>
</dbReference>
<evidence type="ECO:0000313" key="6">
    <source>
        <dbReference type="EMBL" id="PIW16204.1"/>
    </source>
</evidence>
<dbReference type="Pfam" id="PF00766">
    <property type="entry name" value="ETF_alpha"/>
    <property type="match status" value="1"/>
</dbReference>
<dbReference type="InterPro" id="IPR029035">
    <property type="entry name" value="DHS-like_NAD/FAD-binding_dom"/>
</dbReference>
<dbReference type="PANTHER" id="PTHR43153:SF1">
    <property type="entry name" value="ELECTRON TRANSFER FLAVOPROTEIN SUBUNIT ALPHA, MITOCHONDRIAL"/>
    <property type="match status" value="1"/>
</dbReference>
<evidence type="ECO:0000256" key="1">
    <source>
        <dbReference type="ARBA" id="ARBA00005817"/>
    </source>
</evidence>
<evidence type="ECO:0000313" key="7">
    <source>
        <dbReference type="Proteomes" id="UP000231019"/>
    </source>
</evidence>
<dbReference type="PIRSF" id="PIRSF000089">
    <property type="entry name" value="Electra_flavoP_a"/>
    <property type="match status" value="1"/>
</dbReference>
<reference evidence="6 7" key="1">
    <citation type="submission" date="2017-09" db="EMBL/GenBank/DDBJ databases">
        <title>Depth-based differentiation of microbial function through sediment-hosted aquifers and enrichment of novel symbionts in the deep terrestrial subsurface.</title>
        <authorList>
            <person name="Probst A.J."/>
            <person name="Ladd B."/>
            <person name="Jarett J.K."/>
            <person name="Geller-Mcgrath D.E."/>
            <person name="Sieber C.M."/>
            <person name="Emerson J.B."/>
            <person name="Anantharaman K."/>
            <person name="Thomas B.C."/>
            <person name="Malmstrom R."/>
            <person name="Stieglmeier M."/>
            <person name="Klingl A."/>
            <person name="Woyke T."/>
            <person name="Ryan C.M."/>
            <person name="Banfield J.F."/>
        </authorList>
    </citation>
    <scope>NUCLEOTIDE SEQUENCE [LARGE SCALE GENOMIC DNA]</scope>
    <source>
        <strain evidence="6">CG17_big_fil_post_rev_8_21_14_2_50_48_46</strain>
    </source>
</reference>
<proteinExistence type="inferred from homology"/>
<dbReference type="InterPro" id="IPR001308">
    <property type="entry name" value="ETF_a/FixB"/>
</dbReference>
<evidence type="ECO:0000256" key="3">
    <source>
        <dbReference type="ARBA" id="ARBA00022827"/>
    </source>
</evidence>
<gene>
    <name evidence="6" type="ORF">COW36_13810</name>
</gene>
<comment type="cofactor">
    <cofactor evidence="4">
        <name>FAD</name>
        <dbReference type="ChEBI" id="CHEBI:57692"/>
    </cofactor>
    <text evidence="4">Binds 1 FAD per dimer.</text>
</comment>
<comment type="similarity">
    <text evidence="1">Belongs to the ETF alpha-subunit/FixB family.</text>
</comment>
<dbReference type="InterPro" id="IPR014730">
    <property type="entry name" value="ETF_a/b_N"/>
</dbReference>
<dbReference type="CDD" id="cd01715">
    <property type="entry name" value="ETF_alpha"/>
    <property type="match status" value="1"/>
</dbReference>
<feature type="binding site" evidence="4">
    <location>
        <begin position="248"/>
        <end position="252"/>
    </location>
    <ligand>
        <name>FAD</name>
        <dbReference type="ChEBI" id="CHEBI:57692"/>
    </ligand>
</feature>
<organism evidence="6 7">
    <name type="scientific">bacterium (Candidatus Blackallbacteria) CG17_big_fil_post_rev_8_21_14_2_50_48_46</name>
    <dbReference type="NCBI Taxonomy" id="2014261"/>
    <lineage>
        <taxon>Bacteria</taxon>
        <taxon>Candidatus Blackallbacteria</taxon>
    </lineage>
</organism>
<dbReference type="SUPFAM" id="SSF52467">
    <property type="entry name" value="DHS-like NAD/FAD-binding domain"/>
    <property type="match status" value="1"/>
</dbReference>
<feature type="domain" description="Electron transfer flavoprotein alpha/beta-subunit N-terminal" evidence="5">
    <location>
        <begin position="3"/>
        <end position="185"/>
    </location>
</feature>
<feature type="binding site" evidence="4">
    <location>
        <begin position="234"/>
        <end position="235"/>
    </location>
    <ligand>
        <name>FAD</name>
        <dbReference type="ChEBI" id="CHEBI:57692"/>
    </ligand>
</feature>
<keyword evidence="3 4" id="KW-0274">FAD</keyword>
<dbReference type="FunFam" id="3.40.50.1220:FF:000001">
    <property type="entry name" value="Electron transfer flavoprotein, alpha subunit"/>
    <property type="match status" value="1"/>
</dbReference>
<evidence type="ECO:0000256" key="4">
    <source>
        <dbReference type="PIRSR" id="PIRSR000089-1"/>
    </source>
</evidence>
<sequence>MNILVIAETKDGNLRKTSLELLSQAKALNASSVTAVLLGKGVAGLAARLGHYGAHKVLVAEHDLLENYSTDGYTKAIHQIADQIQPDLILFAASSNGKDLAPRLAARLNTGLVSDALELSHDGSKFVAVRPMFAGKAYAKVSVQGKALVSLRPNVTPVAAADESRAAEVMNFAVNLSDSDIRAKVVAVEKADSGKLDVAEADIVVSGGRGFKGPENFHLVESLAGALGGAVGASRAVVDAGWRPHGEQVGQTGKTVSPTLYVACAVSGAMQHLAGMSSSKYIVAVNTDPEAPIFKVATYGLVGDVFEVLPQLTEAVNRIKASNN</sequence>
<dbReference type="Proteomes" id="UP000231019">
    <property type="component" value="Unassembled WGS sequence"/>
</dbReference>
<dbReference type="PANTHER" id="PTHR43153">
    <property type="entry name" value="ELECTRON TRANSFER FLAVOPROTEIN ALPHA"/>
    <property type="match status" value="1"/>
</dbReference>
<keyword evidence="2" id="KW-0285">Flavoprotein</keyword>
<protein>
    <submittedName>
        <fullName evidence="6">Electron transfer flavoprotein subunit alpha</fullName>
    </submittedName>
</protein>
<dbReference type="Gene3D" id="3.40.50.1220">
    <property type="entry name" value="TPP-binding domain"/>
    <property type="match status" value="1"/>
</dbReference>
<dbReference type="SMART" id="SM00893">
    <property type="entry name" value="ETF"/>
    <property type="match status" value="1"/>
</dbReference>
<name>A0A2M7G304_9BACT</name>